<dbReference type="Proteomes" id="UP001151760">
    <property type="component" value="Unassembled WGS sequence"/>
</dbReference>
<sequence length="118" mass="13532">MLDTPYWARPIRLIFMDTTYGRRWILRIGNYEYAFSCEDMALIRRISFPGYDVLLLLIKDVLETLVVGVYDALCPVQAVSSDLKGKYNCTQFQIVGGVVLLVNLQLSRGICYHLTPLH</sequence>
<keyword evidence="2" id="KW-1185">Reference proteome</keyword>
<accession>A0ABQ5BYB9</accession>
<evidence type="ECO:0000313" key="1">
    <source>
        <dbReference type="EMBL" id="GJT19885.1"/>
    </source>
</evidence>
<organism evidence="1 2">
    <name type="scientific">Tanacetum coccineum</name>
    <dbReference type="NCBI Taxonomy" id="301880"/>
    <lineage>
        <taxon>Eukaryota</taxon>
        <taxon>Viridiplantae</taxon>
        <taxon>Streptophyta</taxon>
        <taxon>Embryophyta</taxon>
        <taxon>Tracheophyta</taxon>
        <taxon>Spermatophyta</taxon>
        <taxon>Magnoliopsida</taxon>
        <taxon>eudicotyledons</taxon>
        <taxon>Gunneridae</taxon>
        <taxon>Pentapetalae</taxon>
        <taxon>asterids</taxon>
        <taxon>campanulids</taxon>
        <taxon>Asterales</taxon>
        <taxon>Asteraceae</taxon>
        <taxon>Asteroideae</taxon>
        <taxon>Anthemideae</taxon>
        <taxon>Anthemidinae</taxon>
        <taxon>Tanacetum</taxon>
    </lineage>
</organism>
<name>A0ABQ5BYB9_9ASTR</name>
<dbReference type="EMBL" id="BQNB010013755">
    <property type="protein sequence ID" value="GJT19885.1"/>
    <property type="molecule type" value="Genomic_DNA"/>
</dbReference>
<gene>
    <name evidence="1" type="ORF">Tco_0878591</name>
</gene>
<evidence type="ECO:0000313" key="2">
    <source>
        <dbReference type="Proteomes" id="UP001151760"/>
    </source>
</evidence>
<reference evidence="1" key="1">
    <citation type="journal article" date="2022" name="Int. J. Mol. Sci.">
        <title>Draft Genome of Tanacetum Coccineum: Genomic Comparison of Closely Related Tanacetum-Family Plants.</title>
        <authorList>
            <person name="Yamashiro T."/>
            <person name="Shiraishi A."/>
            <person name="Nakayama K."/>
            <person name="Satake H."/>
        </authorList>
    </citation>
    <scope>NUCLEOTIDE SEQUENCE</scope>
</reference>
<comment type="caution">
    <text evidence="1">The sequence shown here is derived from an EMBL/GenBank/DDBJ whole genome shotgun (WGS) entry which is preliminary data.</text>
</comment>
<reference evidence="1" key="2">
    <citation type="submission" date="2022-01" db="EMBL/GenBank/DDBJ databases">
        <authorList>
            <person name="Yamashiro T."/>
            <person name="Shiraishi A."/>
            <person name="Satake H."/>
            <person name="Nakayama K."/>
        </authorList>
    </citation>
    <scope>NUCLEOTIDE SEQUENCE</scope>
</reference>
<protein>
    <submittedName>
        <fullName evidence="1">Uncharacterized protein</fullName>
    </submittedName>
</protein>
<proteinExistence type="predicted"/>